<evidence type="ECO:0000313" key="3">
    <source>
        <dbReference type="Proteomes" id="UP000887574"/>
    </source>
</evidence>
<dbReference type="AlphaFoldDB" id="A0A915EQ82"/>
<protein>
    <submittedName>
        <fullName evidence="4">Uncharacterized protein</fullName>
    </submittedName>
</protein>
<feature type="compositionally biased region" description="Polar residues" evidence="1">
    <location>
        <begin position="47"/>
        <end position="64"/>
    </location>
</feature>
<reference evidence="4" key="1">
    <citation type="submission" date="2022-11" db="UniProtKB">
        <authorList>
            <consortium name="WormBaseParasite"/>
        </authorList>
    </citation>
    <scope>IDENTIFICATION</scope>
</reference>
<proteinExistence type="predicted"/>
<feature type="signal peptide" evidence="2">
    <location>
        <begin position="1"/>
        <end position="23"/>
    </location>
</feature>
<feature type="chain" id="PRO_5037931029" evidence="2">
    <location>
        <begin position="24"/>
        <end position="198"/>
    </location>
</feature>
<evidence type="ECO:0000313" key="4">
    <source>
        <dbReference type="WBParaSite" id="jg8222"/>
    </source>
</evidence>
<evidence type="ECO:0000256" key="2">
    <source>
        <dbReference type="SAM" id="SignalP"/>
    </source>
</evidence>
<feature type="region of interest" description="Disordered" evidence="1">
    <location>
        <begin position="131"/>
        <end position="150"/>
    </location>
</feature>
<dbReference type="WBParaSite" id="jg8222">
    <property type="protein sequence ID" value="jg8222"/>
    <property type="gene ID" value="jg8222"/>
</dbReference>
<feature type="compositionally biased region" description="Polar residues" evidence="1">
    <location>
        <begin position="185"/>
        <end position="198"/>
    </location>
</feature>
<feature type="region of interest" description="Disordered" evidence="1">
    <location>
        <begin position="172"/>
        <end position="198"/>
    </location>
</feature>
<sequence length="198" mass="21569">MNKLTFVAIACVLTAVLVQHAESCCDKDCPMTINVVVKAIQVNAKTKVNSARSSNPTARTSFSANVFAPTTPEPTTTTTPEPTTTTTPEPTTTSTTEASTTTSTTTEASTTTTEEPTTTRFEALAMAVQLTTTEEPEPTGSTVDPFKDDGKVKCMSCKKRRKELKTLYNKYYPKDQQDQEEWDEASTTPQPTHATKKK</sequence>
<accession>A0A915EQ82</accession>
<organism evidence="3 4">
    <name type="scientific">Ditylenchus dipsaci</name>
    <dbReference type="NCBI Taxonomy" id="166011"/>
    <lineage>
        <taxon>Eukaryota</taxon>
        <taxon>Metazoa</taxon>
        <taxon>Ecdysozoa</taxon>
        <taxon>Nematoda</taxon>
        <taxon>Chromadorea</taxon>
        <taxon>Rhabditida</taxon>
        <taxon>Tylenchina</taxon>
        <taxon>Tylenchomorpha</taxon>
        <taxon>Sphaerularioidea</taxon>
        <taxon>Anguinidae</taxon>
        <taxon>Anguininae</taxon>
        <taxon>Ditylenchus</taxon>
    </lineage>
</organism>
<evidence type="ECO:0000256" key="1">
    <source>
        <dbReference type="SAM" id="MobiDB-lite"/>
    </source>
</evidence>
<keyword evidence="2" id="KW-0732">Signal</keyword>
<name>A0A915EQ82_9BILA</name>
<keyword evidence="3" id="KW-1185">Reference proteome</keyword>
<feature type="region of interest" description="Disordered" evidence="1">
    <location>
        <begin position="47"/>
        <end position="119"/>
    </location>
</feature>
<feature type="compositionally biased region" description="Low complexity" evidence="1">
    <location>
        <begin position="68"/>
        <end position="119"/>
    </location>
</feature>
<dbReference type="Proteomes" id="UP000887574">
    <property type="component" value="Unplaced"/>
</dbReference>